<dbReference type="SMART" id="SM00248">
    <property type="entry name" value="ANK"/>
    <property type="match status" value="6"/>
</dbReference>
<dbReference type="Pfam" id="PF00023">
    <property type="entry name" value="Ank"/>
    <property type="match status" value="1"/>
</dbReference>
<evidence type="ECO:0000256" key="2">
    <source>
        <dbReference type="ARBA" id="ARBA00023043"/>
    </source>
</evidence>
<evidence type="ECO:0000313" key="5">
    <source>
        <dbReference type="Proteomes" id="UP001374579"/>
    </source>
</evidence>
<dbReference type="PROSITE" id="PS50297">
    <property type="entry name" value="ANK_REP_REGION"/>
    <property type="match status" value="2"/>
</dbReference>
<proteinExistence type="predicted"/>
<dbReference type="PANTHER" id="PTHR24198">
    <property type="entry name" value="ANKYRIN REPEAT AND PROTEIN KINASE DOMAIN-CONTAINING PROTEIN"/>
    <property type="match status" value="1"/>
</dbReference>
<dbReference type="InterPro" id="IPR002110">
    <property type="entry name" value="Ankyrin_rpt"/>
</dbReference>
<sequence>MMLLERGADPFGLDENRHTHMHSAAMRNLPRVVKALADRGIDVNAVDDFCDTALHLAISRHCYDVIEVLMAVPGLDLSIRNINEYPMLHHACCRGNARAVELILDKDKSQANVIARRYTPLHAAAHDDHDDCVRLMVLKGGADVNRGRHPPLMLACLRGMYRAAEALMELGADIQARDDHGQTPLHEAMGGRRIEDRFGPQSDQEIQVRVALACLLVSNGAYVDVEDSEGRTPLTYGDPVLREGVESFIRKNPELVRRQSGGTLGF</sequence>
<feature type="repeat" description="ANK" evidence="3">
    <location>
        <begin position="116"/>
        <end position="149"/>
    </location>
</feature>
<dbReference type="PROSITE" id="PS50088">
    <property type="entry name" value="ANK_REPEAT"/>
    <property type="match status" value="3"/>
</dbReference>
<feature type="repeat" description="ANK" evidence="3">
    <location>
        <begin position="16"/>
        <end position="48"/>
    </location>
</feature>
<keyword evidence="2 3" id="KW-0040">ANK repeat</keyword>
<dbReference type="Proteomes" id="UP001374579">
    <property type="component" value="Unassembled WGS sequence"/>
</dbReference>
<keyword evidence="5" id="KW-1185">Reference proteome</keyword>
<evidence type="ECO:0000256" key="1">
    <source>
        <dbReference type="ARBA" id="ARBA00022737"/>
    </source>
</evidence>
<keyword evidence="1" id="KW-0677">Repeat</keyword>
<dbReference type="EMBL" id="JBAMIC010000019">
    <property type="protein sequence ID" value="KAK7093227.1"/>
    <property type="molecule type" value="Genomic_DNA"/>
</dbReference>
<evidence type="ECO:0000256" key="3">
    <source>
        <dbReference type="PROSITE-ProRule" id="PRU00023"/>
    </source>
</evidence>
<comment type="caution">
    <text evidence="4">The sequence shown here is derived from an EMBL/GenBank/DDBJ whole genome shotgun (WGS) entry which is preliminary data.</text>
</comment>
<evidence type="ECO:0000313" key="4">
    <source>
        <dbReference type="EMBL" id="KAK7093227.1"/>
    </source>
</evidence>
<dbReference type="Pfam" id="PF13637">
    <property type="entry name" value="Ank_4"/>
    <property type="match status" value="1"/>
</dbReference>
<feature type="repeat" description="ANK" evidence="3">
    <location>
        <begin position="147"/>
        <end position="179"/>
    </location>
</feature>
<dbReference type="GO" id="GO:0005737">
    <property type="term" value="C:cytoplasm"/>
    <property type="evidence" value="ECO:0007669"/>
    <property type="project" value="TreeGrafter"/>
</dbReference>
<dbReference type="InterPro" id="IPR036770">
    <property type="entry name" value="Ankyrin_rpt-contain_sf"/>
</dbReference>
<dbReference type="SUPFAM" id="SSF48403">
    <property type="entry name" value="Ankyrin repeat"/>
    <property type="match status" value="1"/>
</dbReference>
<dbReference type="AlphaFoldDB" id="A0AAN9G3A6"/>
<organism evidence="4 5">
    <name type="scientific">Littorina saxatilis</name>
    <dbReference type="NCBI Taxonomy" id="31220"/>
    <lineage>
        <taxon>Eukaryota</taxon>
        <taxon>Metazoa</taxon>
        <taxon>Spiralia</taxon>
        <taxon>Lophotrochozoa</taxon>
        <taxon>Mollusca</taxon>
        <taxon>Gastropoda</taxon>
        <taxon>Caenogastropoda</taxon>
        <taxon>Littorinimorpha</taxon>
        <taxon>Littorinoidea</taxon>
        <taxon>Littorinidae</taxon>
        <taxon>Littorina</taxon>
    </lineage>
</organism>
<dbReference type="Gene3D" id="1.25.40.20">
    <property type="entry name" value="Ankyrin repeat-containing domain"/>
    <property type="match status" value="2"/>
</dbReference>
<reference evidence="4 5" key="1">
    <citation type="submission" date="2024-02" db="EMBL/GenBank/DDBJ databases">
        <title>Chromosome-scale genome assembly of the rough periwinkle Littorina saxatilis.</title>
        <authorList>
            <person name="De Jode A."/>
            <person name="Faria R."/>
            <person name="Formenti G."/>
            <person name="Sims Y."/>
            <person name="Smith T.P."/>
            <person name="Tracey A."/>
            <person name="Wood J.M.D."/>
            <person name="Zagrodzka Z.B."/>
            <person name="Johannesson K."/>
            <person name="Butlin R.K."/>
            <person name="Leder E.H."/>
        </authorList>
    </citation>
    <scope>NUCLEOTIDE SEQUENCE [LARGE SCALE GENOMIC DNA]</scope>
    <source>
        <strain evidence="4">Snail1</strain>
        <tissue evidence="4">Muscle</tissue>
    </source>
</reference>
<dbReference type="Pfam" id="PF12796">
    <property type="entry name" value="Ank_2"/>
    <property type="match status" value="1"/>
</dbReference>
<protein>
    <recommendedName>
        <fullName evidence="6">Ankyrin repeat protein</fullName>
    </recommendedName>
</protein>
<accession>A0AAN9G3A6</accession>
<dbReference type="PANTHER" id="PTHR24198:SF165">
    <property type="entry name" value="ANKYRIN REPEAT-CONTAINING PROTEIN-RELATED"/>
    <property type="match status" value="1"/>
</dbReference>
<name>A0AAN9G3A6_9CAEN</name>
<gene>
    <name evidence="4" type="ORF">V1264_007017</name>
</gene>
<evidence type="ECO:0008006" key="6">
    <source>
        <dbReference type="Google" id="ProtNLM"/>
    </source>
</evidence>